<keyword evidence="2" id="KW-1185">Reference proteome</keyword>
<proteinExistence type="predicted"/>
<evidence type="ECO:0000313" key="1">
    <source>
        <dbReference type="EMBL" id="MBS0027814.1"/>
    </source>
</evidence>
<gene>
    <name evidence="1" type="ORF">KE626_10885</name>
</gene>
<sequence length="76" mass="8767">MKSTTKLAVWSPSLKTGEHWENFLTAKMLSVQPKKSIQQQMAAKYALPHAIRDSTSQMNRYIASSFRHLLLNRLHL</sequence>
<name>A0ABS5IXW7_9BACT</name>
<evidence type="ECO:0000313" key="2">
    <source>
        <dbReference type="Proteomes" id="UP000676386"/>
    </source>
</evidence>
<organism evidence="1 2">
    <name type="scientific">Chitinophaga hostae</name>
    <dbReference type="NCBI Taxonomy" id="2831022"/>
    <lineage>
        <taxon>Bacteria</taxon>
        <taxon>Pseudomonadati</taxon>
        <taxon>Bacteroidota</taxon>
        <taxon>Chitinophagia</taxon>
        <taxon>Chitinophagales</taxon>
        <taxon>Chitinophagaceae</taxon>
        <taxon>Chitinophaga</taxon>
    </lineage>
</organism>
<dbReference type="Proteomes" id="UP000676386">
    <property type="component" value="Unassembled WGS sequence"/>
</dbReference>
<dbReference type="EMBL" id="JAGTXB010000004">
    <property type="protein sequence ID" value="MBS0027814.1"/>
    <property type="molecule type" value="Genomic_DNA"/>
</dbReference>
<accession>A0ABS5IXW7</accession>
<dbReference type="RefSeq" id="WP_211972926.1">
    <property type="nucleotide sequence ID" value="NZ_CBFHAM010000019.1"/>
</dbReference>
<protein>
    <submittedName>
        <fullName evidence="1">Uncharacterized protein</fullName>
    </submittedName>
</protein>
<comment type="caution">
    <text evidence="1">The sequence shown here is derived from an EMBL/GenBank/DDBJ whole genome shotgun (WGS) entry which is preliminary data.</text>
</comment>
<reference evidence="1 2" key="1">
    <citation type="submission" date="2021-04" db="EMBL/GenBank/DDBJ databases">
        <title>Chitinophaga sp. nov., isolated from the rhizosphere soil.</title>
        <authorList>
            <person name="He S."/>
        </authorList>
    </citation>
    <scope>NUCLEOTIDE SEQUENCE [LARGE SCALE GENOMIC DNA]</scope>
    <source>
        <strain evidence="1 2">2R12</strain>
    </source>
</reference>